<dbReference type="PROSITE" id="PS50056">
    <property type="entry name" value="TYR_PHOSPHATASE_2"/>
    <property type="match status" value="1"/>
</dbReference>
<dbReference type="InterPro" id="IPR003595">
    <property type="entry name" value="Tyr_Pase_cat"/>
</dbReference>
<dbReference type="PANTHER" id="PTHR23219">
    <property type="entry name" value="TYROSINE-PROTEIN PHOSPHATASE C15H7.3-RELATED"/>
    <property type="match status" value="1"/>
</dbReference>
<gene>
    <name evidence="4" type="ORF">DICVIV_06171</name>
</gene>
<reference evidence="4 5" key="1">
    <citation type="submission" date="2013-11" db="EMBL/GenBank/DDBJ databases">
        <title>Draft genome of the bovine lungworm Dictyocaulus viviparus.</title>
        <authorList>
            <person name="Mitreva M."/>
        </authorList>
    </citation>
    <scope>NUCLEOTIDE SEQUENCE [LARGE SCALE GENOMIC DNA]</scope>
    <source>
        <strain evidence="4 5">HannoverDv2000</strain>
    </source>
</reference>
<keyword evidence="5" id="KW-1185">Reference proteome</keyword>
<sequence length="417" mass="47709">MANIVKKTKVLLSHKKRRGARKGGDKVLTEDTTQRPKQKTLYHFSTSYFFLSSVRIDLNTGGNMEETKTKKISHKMRRRKTGDDVVNFFLVTIERFYDSSAAKQNANAAKAKPTTTVPPEVEKVVEKFVKYATESGIETLRQESRVVLDFQPTPKSYQKFSSMPDRNRFPGIPCLDETRVIIEQPDPNANTYIHANRVKLDKAERVYILTQGPKENSIEDFWRMIFQEQCAGVVMLCNYYEDGMQKCDEFFPTENGGYKYYGKMFVNNKKVDHLDQHDIYTLEILPDGCSNSILTRLAHCTTWPDKAVPCSGRMVLRLLKWMQALDALASVTVISGAGVGRAGTYLAIEQVCTRLFKGVEASVKEVAIEIRKQRAHAISNELQYFFIYSTVLDYIRAKIPKYHHVVSKFYNELSQAI</sequence>
<protein>
    <submittedName>
        <fullName evidence="4">Protein-tyrosine phosphatase</fullName>
    </submittedName>
</protein>
<dbReference type="EMBL" id="KN716294">
    <property type="protein sequence ID" value="KJH47762.1"/>
    <property type="molecule type" value="Genomic_DNA"/>
</dbReference>
<feature type="domain" description="Tyrosine specific protein phosphatases" evidence="3">
    <location>
        <begin position="316"/>
        <end position="385"/>
    </location>
</feature>
<dbReference type="OrthoDB" id="5870053at2759"/>
<dbReference type="PRINTS" id="PR00700">
    <property type="entry name" value="PRTYPHPHTASE"/>
</dbReference>
<dbReference type="Pfam" id="PF00102">
    <property type="entry name" value="Y_phosphatase"/>
    <property type="match status" value="1"/>
</dbReference>
<dbReference type="SMART" id="SM00194">
    <property type="entry name" value="PTPc"/>
    <property type="match status" value="1"/>
</dbReference>
<dbReference type="Gene3D" id="3.90.190.10">
    <property type="entry name" value="Protein tyrosine phosphatase superfamily"/>
    <property type="match status" value="1"/>
</dbReference>
<dbReference type="InterPro" id="IPR000242">
    <property type="entry name" value="PTP_cat"/>
</dbReference>
<dbReference type="PROSITE" id="PS50055">
    <property type="entry name" value="TYR_PHOSPHATASE_PTP"/>
    <property type="match status" value="1"/>
</dbReference>
<feature type="compositionally biased region" description="Basic and acidic residues" evidence="1">
    <location>
        <begin position="22"/>
        <end position="34"/>
    </location>
</feature>
<dbReference type="STRING" id="29172.A0A0D8XVC7"/>
<dbReference type="PANTHER" id="PTHR23219:SF13">
    <property type="entry name" value="TYROSINE-PROTEIN PHOSPHATASE DOMAIN-CONTAINING PROTEIN"/>
    <property type="match status" value="1"/>
</dbReference>
<accession>A0A0D8XVC7</accession>
<dbReference type="SUPFAM" id="SSF52799">
    <property type="entry name" value="(Phosphotyrosine protein) phosphatases II"/>
    <property type="match status" value="1"/>
</dbReference>
<feature type="region of interest" description="Disordered" evidence="1">
    <location>
        <begin position="13"/>
        <end position="35"/>
    </location>
</feature>
<evidence type="ECO:0000313" key="4">
    <source>
        <dbReference type="EMBL" id="KJH47762.1"/>
    </source>
</evidence>
<reference evidence="5" key="2">
    <citation type="journal article" date="2016" name="Sci. Rep.">
        <title>Dictyocaulus viviparus genome, variome and transcriptome elucidate lungworm biology and support future intervention.</title>
        <authorList>
            <person name="McNulty S.N."/>
            <person name="Strube C."/>
            <person name="Rosa B.A."/>
            <person name="Martin J.C."/>
            <person name="Tyagi R."/>
            <person name="Choi Y.J."/>
            <person name="Wang Q."/>
            <person name="Hallsworth Pepin K."/>
            <person name="Zhang X."/>
            <person name="Ozersky P."/>
            <person name="Wilson R.K."/>
            <person name="Sternberg P.W."/>
            <person name="Gasser R.B."/>
            <person name="Mitreva M."/>
        </authorList>
    </citation>
    <scope>NUCLEOTIDE SEQUENCE [LARGE SCALE GENOMIC DNA]</scope>
    <source>
        <strain evidence="5">HannoverDv2000</strain>
    </source>
</reference>
<dbReference type="GO" id="GO:0004725">
    <property type="term" value="F:protein tyrosine phosphatase activity"/>
    <property type="evidence" value="ECO:0007669"/>
    <property type="project" value="InterPro"/>
</dbReference>
<evidence type="ECO:0000259" key="2">
    <source>
        <dbReference type="PROSITE" id="PS50055"/>
    </source>
</evidence>
<evidence type="ECO:0000259" key="3">
    <source>
        <dbReference type="PROSITE" id="PS50056"/>
    </source>
</evidence>
<dbReference type="InterPro" id="IPR000387">
    <property type="entry name" value="Tyr_Pase_dom"/>
</dbReference>
<name>A0A0D8XVC7_DICVI</name>
<dbReference type="SMART" id="SM00404">
    <property type="entry name" value="PTPc_motif"/>
    <property type="match status" value="1"/>
</dbReference>
<dbReference type="CDD" id="cd00047">
    <property type="entry name" value="PTPc"/>
    <property type="match status" value="1"/>
</dbReference>
<evidence type="ECO:0000313" key="5">
    <source>
        <dbReference type="Proteomes" id="UP000053766"/>
    </source>
</evidence>
<dbReference type="Proteomes" id="UP000053766">
    <property type="component" value="Unassembled WGS sequence"/>
</dbReference>
<feature type="domain" description="Tyrosine-protein phosphatase" evidence="2">
    <location>
        <begin position="165"/>
        <end position="394"/>
    </location>
</feature>
<dbReference type="AlphaFoldDB" id="A0A0D8XVC7"/>
<evidence type="ECO:0000256" key="1">
    <source>
        <dbReference type="SAM" id="MobiDB-lite"/>
    </source>
</evidence>
<proteinExistence type="predicted"/>
<organism evidence="4 5">
    <name type="scientific">Dictyocaulus viviparus</name>
    <name type="common">Bovine lungworm</name>
    <dbReference type="NCBI Taxonomy" id="29172"/>
    <lineage>
        <taxon>Eukaryota</taxon>
        <taxon>Metazoa</taxon>
        <taxon>Ecdysozoa</taxon>
        <taxon>Nematoda</taxon>
        <taxon>Chromadorea</taxon>
        <taxon>Rhabditida</taxon>
        <taxon>Rhabditina</taxon>
        <taxon>Rhabditomorpha</taxon>
        <taxon>Strongyloidea</taxon>
        <taxon>Metastrongylidae</taxon>
        <taxon>Dictyocaulus</taxon>
    </lineage>
</organism>
<dbReference type="InterPro" id="IPR029021">
    <property type="entry name" value="Prot-tyrosine_phosphatase-like"/>
</dbReference>